<evidence type="ECO:0000313" key="1">
    <source>
        <dbReference type="EMBL" id="NJR80375.1"/>
    </source>
</evidence>
<organism evidence="1 2">
    <name type="scientific">Sphingomonas corticis</name>
    <dbReference type="NCBI Taxonomy" id="2722791"/>
    <lineage>
        <taxon>Bacteria</taxon>
        <taxon>Pseudomonadati</taxon>
        <taxon>Pseudomonadota</taxon>
        <taxon>Alphaproteobacteria</taxon>
        <taxon>Sphingomonadales</taxon>
        <taxon>Sphingomonadaceae</taxon>
        <taxon>Sphingomonas</taxon>
    </lineage>
</organism>
<evidence type="ECO:0000313" key="2">
    <source>
        <dbReference type="Proteomes" id="UP000732399"/>
    </source>
</evidence>
<name>A0ABX1CWM6_9SPHN</name>
<accession>A0ABX1CWM6</accession>
<proteinExistence type="predicted"/>
<keyword evidence="2" id="KW-1185">Reference proteome</keyword>
<dbReference type="RefSeq" id="WP_168135931.1">
    <property type="nucleotide sequence ID" value="NZ_JAAVJH010000016.1"/>
</dbReference>
<protein>
    <submittedName>
        <fullName evidence="1">Uncharacterized protein</fullName>
    </submittedName>
</protein>
<sequence>MNVVAGALLDPVAVAHENATDRVNAWRGRCLSSFARIEMAVSEALLTLSVQPGGVALPHMFGQRIAALRGATGVGSDAGEVIAALDAFVAHMPLRVFLTHGDARVTIGRDGGWQAVLTVLALKRGGGEHSFLVIDEDEAQRIARALGRDRQRLVTRLAQWRSAAAPMDKVGCLRVGGDSSA</sequence>
<dbReference type="Proteomes" id="UP000732399">
    <property type="component" value="Unassembled WGS sequence"/>
</dbReference>
<reference evidence="1 2" key="1">
    <citation type="submission" date="2020-03" db="EMBL/GenBank/DDBJ databases">
        <authorList>
            <person name="Wang L."/>
            <person name="He N."/>
            <person name="Li Y."/>
            <person name="Fang Y."/>
            <person name="Zhang F."/>
        </authorList>
    </citation>
    <scope>NUCLEOTIDE SEQUENCE [LARGE SCALE GENOMIC DNA]</scope>
    <source>
        <strain evidence="1 2">36D10-4-7</strain>
    </source>
</reference>
<gene>
    <name evidence="1" type="ORF">HBH26_17485</name>
</gene>
<dbReference type="EMBL" id="JAAVJH010000016">
    <property type="protein sequence ID" value="NJR80375.1"/>
    <property type="molecule type" value="Genomic_DNA"/>
</dbReference>
<comment type="caution">
    <text evidence="1">The sequence shown here is derived from an EMBL/GenBank/DDBJ whole genome shotgun (WGS) entry which is preliminary data.</text>
</comment>